<evidence type="ECO:0000256" key="1">
    <source>
        <dbReference type="SAM" id="MobiDB-lite"/>
    </source>
</evidence>
<evidence type="ECO:0000313" key="3">
    <source>
        <dbReference type="EMBL" id="XBX83477.1"/>
    </source>
</evidence>
<dbReference type="EMBL" id="CP158374">
    <property type="protein sequence ID" value="XBX83477.1"/>
    <property type="molecule type" value="Genomic_DNA"/>
</dbReference>
<feature type="compositionally biased region" description="Polar residues" evidence="1">
    <location>
        <begin position="152"/>
        <end position="162"/>
    </location>
</feature>
<organism evidence="3">
    <name type="scientific">Agromyces sp. G08B096</name>
    <dbReference type="NCBI Taxonomy" id="3156399"/>
    <lineage>
        <taxon>Bacteria</taxon>
        <taxon>Bacillati</taxon>
        <taxon>Actinomycetota</taxon>
        <taxon>Actinomycetes</taxon>
        <taxon>Micrococcales</taxon>
        <taxon>Microbacteriaceae</taxon>
        <taxon>Agromyces</taxon>
    </lineage>
</organism>
<keyword evidence="2" id="KW-0812">Transmembrane</keyword>
<proteinExistence type="predicted"/>
<dbReference type="AlphaFoldDB" id="A0AAU7W9B1"/>
<evidence type="ECO:0000256" key="2">
    <source>
        <dbReference type="SAM" id="Phobius"/>
    </source>
</evidence>
<sequence>MISVDLVAVLASVAFVGAIVGSTLLASDGLGLDRRAAMLERRDPGTAEALRRAGAIGDYSRGGIFGDEAFAAVCTPTRRSALDMARVRATDSDLRIEPPEEALPPMPATVVALASGTHVATRHPSPAGSPAGPAAPRPAAPAVTPTGERTAPATTSPRADTR</sequence>
<dbReference type="RefSeq" id="WP_350349480.1">
    <property type="nucleotide sequence ID" value="NZ_CP158374.1"/>
</dbReference>
<protein>
    <recommendedName>
        <fullName evidence="4">Flp pilus-assembly TadG-like N-terminal domain-containing protein</fullName>
    </recommendedName>
</protein>
<name>A0AAU7W9B1_9MICO</name>
<accession>A0AAU7W9B1</accession>
<feature type="region of interest" description="Disordered" evidence="1">
    <location>
        <begin position="115"/>
        <end position="162"/>
    </location>
</feature>
<feature type="transmembrane region" description="Helical" evidence="2">
    <location>
        <begin position="6"/>
        <end position="32"/>
    </location>
</feature>
<keyword evidence="2" id="KW-0472">Membrane</keyword>
<reference evidence="3" key="1">
    <citation type="submission" date="2024-05" db="EMBL/GenBank/DDBJ databases">
        <authorList>
            <person name="Yu L."/>
        </authorList>
    </citation>
    <scope>NUCLEOTIDE SEQUENCE</scope>
    <source>
        <strain evidence="3">G08B096</strain>
    </source>
</reference>
<evidence type="ECO:0008006" key="4">
    <source>
        <dbReference type="Google" id="ProtNLM"/>
    </source>
</evidence>
<gene>
    <name evidence="3" type="ORF">ABIQ69_06065</name>
</gene>
<keyword evidence="2" id="KW-1133">Transmembrane helix</keyword>